<comment type="caution">
    <text evidence="1">The sequence shown here is derived from an EMBL/GenBank/DDBJ whole genome shotgun (WGS) entry which is preliminary data.</text>
</comment>
<protein>
    <submittedName>
        <fullName evidence="1">Uncharacterized protein</fullName>
    </submittedName>
</protein>
<keyword evidence="2" id="KW-1185">Reference proteome</keyword>
<gene>
    <name evidence="1" type="ORF">E3N88_32219</name>
</gene>
<dbReference type="Proteomes" id="UP000326396">
    <property type="component" value="Linkage Group LG6"/>
</dbReference>
<dbReference type="AlphaFoldDB" id="A0A5N6M7X1"/>
<accession>A0A5N6M7X1</accession>
<organism evidence="1 2">
    <name type="scientific">Mikania micrantha</name>
    <name type="common">bitter vine</name>
    <dbReference type="NCBI Taxonomy" id="192012"/>
    <lineage>
        <taxon>Eukaryota</taxon>
        <taxon>Viridiplantae</taxon>
        <taxon>Streptophyta</taxon>
        <taxon>Embryophyta</taxon>
        <taxon>Tracheophyta</taxon>
        <taxon>Spermatophyta</taxon>
        <taxon>Magnoliopsida</taxon>
        <taxon>eudicotyledons</taxon>
        <taxon>Gunneridae</taxon>
        <taxon>Pentapetalae</taxon>
        <taxon>asterids</taxon>
        <taxon>campanulids</taxon>
        <taxon>Asterales</taxon>
        <taxon>Asteraceae</taxon>
        <taxon>Asteroideae</taxon>
        <taxon>Heliantheae alliance</taxon>
        <taxon>Eupatorieae</taxon>
        <taxon>Mikania</taxon>
    </lineage>
</organism>
<proteinExistence type="predicted"/>
<name>A0A5N6M7X1_9ASTR</name>
<sequence length="198" mass="22604">MNAPAANELQQQLAEANARWAEQQRINGMMQQQINKHSCYSNTTNNNQISGRNFFQQGDDVTPGNFRINQACKHFVSNEHKLSKIIRGITETHTSLTNVVEKRGETDRKHYLYTLILIYPTLNLSAISLPKQLMYFDLTLGKPLKTSIEAWKLENHQELEEEEGCSLNTTTSLLFPSNPTNPGGLEADFCIISRIWRH</sequence>
<evidence type="ECO:0000313" key="1">
    <source>
        <dbReference type="EMBL" id="KAD3336700.1"/>
    </source>
</evidence>
<reference evidence="1 2" key="1">
    <citation type="submission" date="2019-05" db="EMBL/GenBank/DDBJ databases">
        <title>Mikania micrantha, genome provides insights into the molecular mechanism of rapid growth.</title>
        <authorList>
            <person name="Liu B."/>
        </authorList>
    </citation>
    <scope>NUCLEOTIDE SEQUENCE [LARGE SCALE GENOMIC DNA]</scope>
    <source>
        <strain evidence="1">NLD-2019</strain>
        <tissue evidence="1">Leaf</tissue>
    </source>
</reference>
<dbReference type="EMBL" id="SZYD01000016">
    <property type="protein sequence ID" value="KAD3336700.1"/>
    <property type="molecule type" value="Genomic_DNA"/>
</dbReference>
<evidence type="ECO:0000313" key="2">
    <source>
        <dbReference type="Proteomes" id="UP000326396"/>
    </source>
</evidence>